<feature type="region of interest" description="Disordered" evidence="1">
    <location>
        <begin position="88"/>
        <end position="250"/>
    </location>
</feature>
<keyword evidence="3" id="KW-1185">Reference proteome</keyword>
<feature type="compositionally biased region" description="Pro residues" evidence="1">
    <location>
        <begin position="207"/>
        <end position="224"/>
    </location>
</feature>
<name>A0A9P5N130_9AGAM</name>
<feature type="compositionally biased region" description="Polar residues" evidence="1">
    <location>
        <begin position="12"/>
        <end position="22"/>
    </location>
</feature>
<organism evidence="2 3">
    <name type="scientific">Russula ochroleuca</name>
    <dbReference type="NCBI Taxonomy" id="152965"/>
    <lineage>
        <taxon>Eukaryota</taxon>
        <taxon>Fungi</taxon>
        <taxon>Dikarya</taxon>
        <taxon>Basidiomycota</taxon>
        <taxon>Agaricomycotina</taxon>
        <taxon>Agaricomycetes</taxon>
        <taxon>Russulales</taxon>
        <taxon>Russulaceae</taxon>
        <taxon>Russula</taxon>
    </lineage>
</organism>
<dbReference type="AlphaFoldDB" id="A0A9P5N130"/>
<accession>A0A9P5N130</accession>
<reference evidence="2" key="2">
    <citation type="journal article" date="2020" name="Nat. Commun.">
        <title>Large-scale genome sequencing of mycorrhizal fungi provides insights into the early evolution of symbiotic traits.</title>
        <authorList>
            <person name="Miyauchi S."/>
            <person name="Kiss E."/>
            <person name="Kuo A."/>
            <person name="Drula E."/>
            <person name="Kohler A."/>
            <person name="Sanchez-Garcia M."/>
            <person name="Morin E."/>
            <person name="Andreopoulos B."/>
            <person name="Barry K.W."/>
            <person name="Bonito G."/>
            <person name="Buee M."/>
            <person name="Carver A."/>
            <person name="Chen C."/>
            <person name="Cichocki N."/>
            <person name="Clum A."/>
            <person name="Culley D."/>
            <person name="Crous P.W."/>
            <person name="Fauchery L."/>
            <person name="Girlanda M."/>
            <person name="Hayes R.D."/>
            <person name="Keri Z."/>
            <person name="LaButti K."/>
            <person name="Lipzen A."/>
            <person name="Lombard V."/>
            <person name="Magnuson J."/>
            <person name="Maillard F."/>
            <person name="Murat C."/>
            <person name="Nolan M."/>
            <person name="Ohm R.A."/>
            <person name="Pangilinan J."/>
            <person name="Pereira M.F."/>
            <person name="Perotto S."/>
            <person name="Peter M."/>
            <person name="Pfister S."/>
            <person name="Riley R."/>
            <person name="Sitrit Y."/>
            <person name="Stielow J.B."/>
            <person name="Szollosi G."/>
            <person name="Zifcakova L."/>
            <person name="Stursova M."/>
            <person name="Spatafora J.W."/>
            <person name="Tedersoo L."/>
            <person name="Vaario L.M."/>
            <person name="Yamada A."/>
            <person name="Yan M."/>
            <person name="Wang P."/>
            <person name="Xu J."/>
            <person name="Bruns T."/>
            <person name="Baldrian P."/>
            <person name="Vilgalys R."/>
            <person name="Dunand C."/>
            <person name="Henrissat B."/>
            <person name="Grigoriev I.V."/>
            <person name="Hibbett D."/>
            <person name="Nagy L.G."/>
            <person name="Martin F.M."/>
        </authorList>
    </citation>
    <scope>NUCLEOTIDE SEQUENCE</scope>
    <source>
        <strain evidence="2">Prilba</strain>
    </source>
</reference>
<dbReference type="OrthoDB" id="3268316at2759"/>
<feature type="region of interest" description="Disordered" evidence="1">
    <location>
        <begin position="1"/>
        <end position="72"/>
    </location>
</feature>
<protein>
    <submittedName>
        <fullName evidence="2">Uncharacterized protein</fullName>
    </submittedName>
</protein>
<sequence>MEWRARAPTPRQHPSIQPQLSPQREDLASMSSGDLQIRTDPNRPLSAHPPYRHHEHSRTSPAPSSASSGFAQPHAYEHRQGIAPQLMRHSFTHPGGWPDRPQRSRIRGSVGSAPRARTSRPPSYLGTSSSQGRSGKRKRRASAESGTPVPQTVPAHRDPVGPQRSHRRHHNVAEKTHSTMLPSGGMFMTFPLDIPSPEPEAEGSAPAGPPPFEHGPSELPPRPYEPQRTEEGSGPERTVKRGRLPADVMDHLPTIEGRLRKIEDTVKDYLDARNKRALEKSKLPGSE</sequence>
<dbReference type="Proteomes" id="UP000759537">
    <property type="component" value="Unassembled WGS sequence"/>
</dbReference>
<evidence type="ECO:0000313" key="2">
    <source>
        <dbReference type="EMBL" id="KAF8483540.1"/>
    </source>
</evidence>
<evidence type="ECO:0000313" key="3">
    <source>
        <dbReference type="Proteomes" id="UP000759537"/>
    </source>
</evidence>
<evidence type="ECO:0000256" key="1">
    <source>
        <dbReference type="SAM" id="MobiDB-lite"/>
    </source>
</evidence>
<proteinExistence type="predicted"/>
<gene>
    <name evidence="2" type="ORF">DFH94DRAFT_315328</name>
</gene>
<comment type="caution">
    <text evidence="2">The sequence shown here is derived from an EMBL/GenBank/DDBJ whole genome shotgun (WGS) entry which is preliminary data.</text>
</comment>
<dbReference type="EMBL" id="WHVB01000004">
    <property type="protein sequence ID" value="KAF8483540.1"/>
    <property type="molecule type" value="Genomic_DNA"/>
</dbReference>
<reference evidence="2" key="1">
    <citation type="submission" date="2019-10" db="EMBL/GenBank/DDBJ databases">
        <authorList>
            <consortium name="DOE Joint Genome Institute"/>
            <person name="Kuo A."/>
            <person name="Miyauchi S."/>
            <person name="Kiss E."/>
            <person name="Drula E."/>
            <person name="Kohler A."/>
            <person name="Sanchez-Garcia M."/>
            <person name="Andreopoulos B."/>
            <person name="Barry K.W."/>
            <person name="Bonito G."/>
            <person name="Buee M."/>
            <person name="Carver A."/>
            <person name="Chen C."/>
            <person name="Cichocki N."/>
            <person name="Clum A."/>
            <person name="Culley D."/>
            <person name="Crous P.W."/>
            <person name="Fauchery L."/>
            <person name="Girlanda M."/>
            <person name="Hayes R."/>
            <person name="Keri Z."/>
            <person name="LaButti K."/>
            <person name="Lipzen A."/>
            <person name="Lombard V."/>
            <person name="Magnuson J."/>
            <person name="Maillard F."/>
            <person name="Morin E."/>
            <person name="Murat C."/>
            <person name="Nolan M."/>
            <person name="Ohm R."/>
            <person name="Pangilinan J."/>
            <person name="Pereira M."/>
            <person name="Perotto S."/>
            <person name="Peter M."/>
            <person name="Riley R."/>
            <person name="Sitrit Y."/>
            <person name="Stielow B."/>
            <person name="Szollosi G."/>
            <person name="Zifcakova L."/>
            <person name="Stursova M."/>
            <person name="Spatafora J.W."/>
            <person name="Tedersoo L."/>
            <person name="Vaario L.-M."/>
            <person name="Yamada A."/>
            <person name="Yan M."/>
            <person name="Wang P."/>
            <person name="Xu J."/>
            <person name="Bruns T."/>
            <person name="Baldrian P."/>
            <person name="Vilgalys R."/>
            <person name="Henrissat B."/>
            <person name="Grigoriev I.V."/>
            <person name="Hibbett D."/>
            <person name="Nagy L.G."/>
            <person name="Martin F.M."/>
        </authorList>
    </citation>
    <scope>NUCLEOTIDE SEQUENCE</scope>
    <source>
        <strain evidence="2">Prilba</strain>
    </source>
</reference>